<dbReference type="AlphaFoldDB" id="A0A4Y9S1P2"/>
<evidence type="ECO:0000256" key="2">
    <source>
        <dbReference type="ARBA" id="ARBA00011829"/>
    </source>
</evidence>
<dbReference type="Pfam" id="PF00700">
    <property type="entry name" value="Flagellin_C"/>
    <property type="match status" value="1"/>
</dbReference>
<name>A0A4Y9S1P2_9CAUL</name>
<dbReference type="PANTHER" id="PTHR42792:SF2">
    <property type="entry name" value="FLAGELLIN"/>
    <property type="match status" value="1"/>
</dbReference>
<dbReference type="PANTHER" id="PTHR42792">
    <property type="entry name" value="FLAGELLIN"/>
    <property type="match status" value="1"/>
</dbReference>
<dbReference type="GO" id="GO:0009288">
    <property type="term" value="C:bacterial-type flagellum"/>
    <property type="evidence" value="ECO:0007669"/>
    <property type="project" value="UniProtKB-SubCell"/>
</dbReference>
<evidence type="ECO:0000313" key="8">
    <source>
        <dbReference type="Proteomes" id="UP000298216"/>
    </source>
</evidence>
<comment type="function">
    <text evidence="4">Flagellin is the subunit protein which polymerizes to form the filaments of bacterial flagella.</text>
</comment>
<dbReference type="Pfam" id="PF00669">
    <property type="entry name" value="Flagellin_N"/>
    <property type="match status" value="1"/>
</dbReference>
<comment type="subunit">
    <text evidence="2">In C.crescentus, the flagellar filament is composed of multiple flagellins of 29 kDa; 27 kDa and 25 kDa.</text>
</comment>
<dbReference type="SUPFAM" id="SSF64518">
    <property type="entry name" value="Phase 1 flagellin"/>
    <property type="match status" value="1"/>
</dbReference>
<dbReference type="Gene3D" id="1.20.1330.10">
    <property type="entry name" value="f41 fragment of flagellin, N-terminal domain"/>
    <property type="match status" value="1"/>
</dbReference>
<organism evidence="7 8">
    <name type="scientific">Brevundimonas intermedia</name>
    <dbReference type="NCBI Taxonomy" id="74315"/>
    <lineage>
        <taxon>Bacteria</taxon>
        <taxon>Pseudomonadati</taxon>
        <taxon>Pseudomonadota</taxon>
        <taxon>Alphaproteobacteria</taxon>
        <taxon>Caulobacterales</taxon>
        <taxon>Caulobacteraceae</taxon>
        <taxon>Brevundimonas</taxon>
    </lineage>
</organism>
<evidence type="ECO:0000259" key="6">
    <source>
        <dbReference type="Pfam" id="PF00700"/>
    </source>
</evidence>
<dbReference type="EMBL" id="SPVH01000001">
    <property type="protein sequence ID" value="TFW15212.1"/>
    <property type="molecule type" value="Genomic_DNA"/>
</dbReference>
<dbReference type="Proteomes" id="UP000298216">
    <property type="component" value="Unassembled WGS sequence"/>
</dbReference>
<keyword evidence="3 4" id="KW-0975">Bacterial flagellum</keyword>
<dbReference type="RefSeq" id="WP_135193209.1">
    <property type="nucleotide sequence ID" value="NZ_SPVH01000001.1"/>
</dbReference>
<dbReference type="GO" id="GO:0005198">
    <property type="term" value="F:structural molecule activity"/>
    <property type="evidence" value="ECO:0007669"/>
    <property type="project" value="UniProtKB-UniRule"/>
</dbReference>
<dbReference type="InterPro" id="IPR046358">
    <property type="entry name" value="Flagellin_C"/>
</dbReference>
<dbReference type="GO" id="GO:0005576">
    <property type="term" value="C:extracellular region"/>
    <property type="evidence" value="ECO:0007669"/>
    <property type="project" value="UniProtKB-SubCell"/>
</dbReference>
<keyword evidence="7" id="KW-0966">Cell projection</keyword>
<comment type="subcellular location">
    <subcellularLocation>
        <location evidence="4">Secreted</location>
    </subcellularLocation>
    <subcellularLocation>
        <location evidence="4">Bacterial flagellum</location>
    </subcellularLocation>
</comment>
<evidence type="ECO:0000256" key="1">
    <source>
        <dbReference type="ARBA" id="ARBA00005709"/>
    </source>
</evidence>
<keyword evidence="8" id="KW-1185">Reference proteome</keyword>
<dbReference type="InterPro" id="IPR001492">
    <property type="entry name" value="Flagellin"/>
</dbReference>
<gene>
    <name evidence="7" type="ORF">EGY25_01060</name>
</gene>
<sequence length="282" mass="29400">MTTSIHTNTSAMIALQNLNRTNDQLALTQSRVNTGLKVQGARDNAAVWAVAQGQRADRGSLEAVATSLNRATSIADVSLAAGEQISDLLIELKGKATAASDESATLAMRTSYNDEFQSLLKSIQSFADNAIFDGSNILDGTATAGINFLASADGTETITLDRQDMTLTGLGLAASTTPVAAAPDLLTKANADDALTRINTAISTSTARLAELGAQSKQIERHTTYVGKLSDALEAGIGNLVDADLAKESARLQALQVQQQLGVQALSIANQAPQIILSLFKG</sequence>
<feature type="domain" description="Flagellin N-terminal" evidence="5">
    <location>
        <begin position="5"/>
        <end position="143"/>
    </location>
</feature>
<evidence type="ECO:0000256" key="3">
    <source>
        <dbReference type="ARBA" id="ARBA00023143"/>
    </source>
</evidence>
<reference evidence="7 8" key="1">
    <citation type="submission" date="2019-03" db="EMBL/GenBank/DDBJ databases">
        <title>Draft genome of Brevundimonas sp. a heavy metal resistant soil bacteria.</title>
        <authorList>
            <person name="Soto J."/>
        </authorList>
    </citation>
    <scope>NUCLEOTIDE SEQUENCE [LARGE SCALE GENOMIC DNA]</scope>
    <source>
        <strain evidence="7 8">B-10</strain>
    </source>
</reference>
<dbReference type="OrthoDB" id="7328309at2"/>
<keyword evidence="7" id="KW-0282">Flagellum</keyword>
<protein>
    <recommendedName>
        <fullName evidence="4">Flagellin</fullName>
    </recommendedName>
</protein>
<evidence type="ECO:0000256" key="4">
    <source>
        <dbReference type="RuleBase" id="RU362073"/>
    </source>
</evidence>
<evidence type="ECO:0000313" key="7">
    <source>
        <dbReference type="EMBL" id="TFW15212.1"/>
    </source>
</evidence>
<comment type="caution">
    <text evidence="7">The sequence shown here is derived from an EMBL/GenBank/DDBJ whole genome shotgun (WGS) entry which is preliminary data.</text>
</comment>
<feature type="domain" description="Flagellin C-terminal" evidence="6">
    <location>
        <begin position="196"/>
        <end position="280"/>
    </location>
</feature>
<keyword evidence="7" id="KW-0969">Cilium</keyword>
<comment type="similarity">
    <text evidence="1 4">Belongs to the bacterial flagellin family.</text>
</comment>
<keyword evidence="4" id="KW-0964">Secreted</keyword>
<proteinExistence type="inferred from homology"/>
<evidence type="ECO:0000259" key="5">
    <source>
        <dbReference type="Pfam" id="PF00669"/>
    </source>
</evidence>
<dbReference type="InterPro" id="IPR001029">
    <property type="entry name" value="Flagellin_N"/>
</dbReference>
<accession>A0A4Y9S1P2</accession>